<evidence type="ECO:0000313" key="8">
    <source>
        <dbReference type="Proteomes" id="UP000317990"/>
    </source>
</evidence>
<keyword evidence="3" id="KW-0238">DNA-binding</keyword>
<feature type="domain" description="RNA polymerase sigma-70 region 2" evidence="6">
    <location>
        <begin position="47"/>
        <end position="106"/>
    </location>
</feature>
<evidence type="ECO:0000256" key="1">
    <source>
        <dbReference type="ARBA" id="ARBA00023015"/>
    </source>
</evidence>
<dbReference type="InterPro" id="IPR014284">
    <property type="entry name" value="RNA_pol_sigma-70_dom"/>
</dbReference>
<proteinExistence type="predicted"/>
<name>A0A524RQ20_9CHRO</name>
<keyword evidence="2" id="KW-0731">Sigma factor</keyword>
<organism evidence="7 8">
    <name type="scientific">Aphanocapsa feldmannii 277cV</name>
    <dbReference type="NCBI Taxonomy" id="2507553"/>
    <lineage>
        <taxon>Bacteria</taxon>
        <taxon>Bacillati</taxon>
        <taxon>Cyanobacteriota</taxon>
        <taxon>Cyanophyceae</taxon>
        <taxon>Oscillatoriophycideae</taxon>
        <taxon>Chroococcales</taxon>
        <taxon>Microcystaceae</taxon>
        <taxon>Aphanocapsa</taxon>
    </lineage>
</organism>
<dbReference type="EMBL" id="SRMO01000034">
    <property type="protein sequence ID" value="TGG94496.1"/>
    <property type="molecule type" value="Genomic_DNA"/>
</dbReference>
<dbReference type="SUPFAM" id="SSF88659">
    <property type="entry name" value="Sigma3 and sigma4 domains of RNA polymerase sigma factors"/>
    <property type="match status" value="1"/>
</dbReference>
<dbReference type="InterPro" id="IPR013325">
    <property type="entry name" value="RNA_pol_sigma_r2"/>
</dbReference>
<keyword evidence="4" id="KW-0804">Transcription</keyword>
<evidence type="ECO:0000256" key="4">
    <source>
        <dbReference type="ARBA" id="ARBA00023163"/>
    </source>
</evidence>
<dbReference type="GO" id="GO:0006352">
    <property type="term" value="P:DNA-templated transcription initiation"/>
    <property type="evidence" value="ECO:0007669"/>
    <property type="project" value="InterPro"/>
</dbReference>
<dbReference type="NCBIfam" id="TIGR02937">
    <property type="entry name" value="sigma70-ECF"/>
    <property type="match status" value="1"/>
</dbReference>
<dbReference type="Proteomes" id="UP000317990">
    <property type="component" value="Unassembled WGS sequence"/>
</dbReference>
<reference evidence="7 8" key="1">
    <citation type="journal article" date="2019" name="mSystems">
        <title>Life at home and on the roam: Genomic adaptions reflect the dual lifestyle of an intracellular, facultative symbiont.</title>
        <authorList>
            <person name="Burgsdorf I."/>
        </authorList>
    </citation>
    <scope>NUCLEOTIDE SEQUENCE [LARGE SCALE GENOMIC DNA]</scope>
    <source>
        <strain evidence="7">277cV</strain>
    </source>
</reference>
<dbReference type="GO" id="GO:0016987">
    <property type="term" value="F:sigma factor activity"/>
    <property type="evidence" value="ECO:0007669"/>
    <property type="project" value="UniProtKB-KW"/>
</dbReference>
<evidence type="ECO:0000256" key="3">
    <source>
        <dbReference type="ARBA" id="ARBA00023125"/>
    </source>
</evidence>
<evidence type="ECO:0000313" key="7">
    <source>
        <dbReference type="EMBL" id="TGG94496.1"/>
    </source>
</evidence>
<dbReference type="AlphaFoldDB" id="A0A524RQ20"/>
<accession>A0A524RQ20</accession>
<dbReference type="Gene3D" id="1.10.10.10">
    <property type="entry name" value="Winged helix-like DNA-binding domain superfamily/Winged helix DNA-binding domain"/>
    <property type="match status" value="1"/>
</dbReference>
<dbReference type="InterPro" id="IPR036388">
    <property type="entry name" value="WH-like_DNA-bd_sf"/>
</dbReference>
<dbReference type="InterPro" id="IPR013324">
    <property type="entry name" value="RNA_pol_sigma_r3/r4-like"/>
</dbReference>
<feature type="region of interest" description="Disordered" evidence="5">
    <location>
        <begin position="1"/>
        <end position="32"/>
    </location>
</feature>
<protein>
    <submittedName>
        <fullName evidence="7">Sigma-70 family RNA polymerase sigma factor</fullName>
    </submittedName>
</protein>
<dbReference type="InterPro" id="IPR007627">
    <property type="entry name" value="RNA_pol_sigma70_r2"/>
</dbReference>
<evidence type="ECO:0000259" key="6">
    <source>
        <dbReference type="Pfam" id="PF04542"/>
    </source>
</evidence>
<dbReference type="GO" id="GO:0003677">
    <property type="term" value="F:DNA binding"/>
    <property type="evidence" value="ECO:0007669"/>
    <property type="project" value="UniProtKB-KW"/>
</dbReference>
<comment type="caution">
    <text evidence="7">The sequence shown here is derived from an EMBL/GenBank/DDBJ whole genome shotgun (WGS) entry which is preliminary data.</text>
</comment>
<dbReference type="Pfam" id="PF04542">
    <property type="entry name" value="Sigma70_r2"/>
    <property type="match status" value="1"/>
</dbReference>
<dbReference type="Gene3D" id="1.10.1740.10">
    <property type="match status" value="1"/>
</dbReference>
<keyword evidence="1" id="KW-0805">Transcription regulation</keyword>
<dbReference type="PANTHER" id="PTHR30385">
    <property type="entry name" value="SIGMA FACTOR F FLAGELLAR"/>
    <property type="match status" value="1"/>
</dbReference>
<dbReference type="PANTHER" id="PTHR30385:SF4">
    <property type="entry name" value="RNA POLYMERASE SIGMA-E FACTOR"/>
    <property type="match status" value="1"/>
</dbReference>
<sequence length="224" mass="25589">MAKPSQPIQDLQPAAASPATKRDRCQRNRRGTVQQPHWDKACAVVGQVARHYANLCSTPLEDLRQEAWLGLLKALPRFDADRGVPFVVYARQCCRGAVLHYLRDKGHLIRIPRRLQERSRLAGQPLPRKPCSLIQPDWLDAAEPLSLAWAGSAGSSLERLERLDQYQLLRRQLQRLRKSERTLLESIYIRNQSARSIARQRCVSPMKVHRELHGILSQLRSALS</sequence>
<dbReference type="SUPFAM" id="SSF88946">
    <property type="entry name" value="Sigma2 domain of RNA polymerase sigma factors"/>
    <property type="match status" value="1"/>
</dbReference>
<evidence type="ECO:0000256" key="2">
    <source>
        <dbReference type="ARBA" id="ARBA00023082"/>
    </source>
</evidence>
<gene>
    <name evidence="7" type="ORF">ERJ67_02475</name>
</gene>
<evidence type="ECO:0000256" key="5">
    <source>
        <dbReference type="SAM" id="MobiDB-lite"/>
    </source>
</evidence>